<dbReference type="EMBL" id="WSZK01000028">
    <property type="protein sequence ID" value="MWG35886.1"/>
    <property type="molecule type" value="Genomic_DNA"/>
</dbReference>
<evidence type="ECO:0000313" key="2">
    <source>
        <dbReference type="EMBL" id="MWG35886.1"/>
    </source>
</evidence>
<protein>
    <submittedName>
        <fullName evidence="2">Uncharacterized protein</fullName>
    </submittedName>
</protein>
<organism evidence="2 3">
    <name type="scientific">Halomarina oriensis</name>
    <dbReference type="NCBI Taxonomy" id="671145"/>
    <lineage>
        <taxon>Archaea</taxon>
        <taxon>Methanobacteriati</taxon>
        <taxon>Methanobacteriota</taxon>
        <taxon>Stenosarchaea group</taxon>
        <taxon>Halobacteria</taxon>
        <taxon>Halobacteriales</taxon>
        <taxon>Natronomonadaceae</taxon>
        <taxon>Halomarina</taxon>
    </lineage>
</organism>
<accession>A0A6B0GLX6</accession>
<gene>
    <name evidence="2" type="ORF">GQS65_15575</name>
</gene>
<feature type="region of interest" description="Disordered" evidence="1">
    <location>
        <begin position="1"/>
        <end position="23"/>
    </location>
</feature>
<dbReference type="Proteomes" id="UP000451471">
    <property type="component" value="Unassembled WGS sequence"/>
</dbReference>
<reference evidence="2 3" key="1">
    <citation type="submission" date="2019-12" db="EMBL/GenBank/DDBJ databases">
        <title>Halocatena pleomorpha gen. nov. sp. nov., an extremely halophilic archaeon of family Halobacteriaceae isolated from saltpan soil.</title>
        <authorList>
            <person name="Pal Y."/>
            <person name="Verma A."/>
            <person name="Krishnamurthi S."/>
            <person name="Kumar P."/>
        </authorList>
    </citation>
    <scope>NUCLEOTIDE SEQUENCE [LARGE SCALE GENOMIC DNA]</scope>
    <source>
        <strain evidence="2 3">JCM 16495</strain>
    </source>
</reference>
<evidence type="ECO:0000313" key="3">
    <source>
        <dbReference type="Proteomes" id="UP000451471"/>
    </source>
</evidence>
<keyword evidence="3" id="KW-1185">Reference proteome</keyword>
<comment type="caution">
    <text evidence="2">The sequence shown here is derived from an EMBL/GenBank/DDBJ whole genome shotgun (WGS) entry which is preliminary data.</text>
</comment>
<dbReference type="RefSeq" id="WP_158205554.1">
    <property type="nucleotide sequence ID" value="NZ_WSZK01000028.1"/>
</dbReference>
<dbReference type="AlphaFoldDB" id="A0A6B0GLX6"/>
<dbReference type="OrthoDB" id="204371at2157"/>
<name>A0A6B0GLX6_9EURY</name>
<sequence length="287" mass="32551">MSAADAGQPWTTDRHTQSNDGRWELTGPFWQKVAKRKAQDRDAKIIVTADHGQTGVGKSSLAVFLAVALDTSPEGFDAREKATLDVPHFLSLYDTASKGSSLILDEAEQIDARRSNSHENVDAAFVWQTRRVNQMVGILTLPDPSVIDTRMEKLADFWINVEARGVARIYEKRIHRIKQTVYYKTLQTLKWPNMDNHPDYRTLAAKKEGMIDDKESDDNWMRKSKHDELIEQARKEATRKQRDELIKKFAALKITDLSNQRPGGLKYSDIGKPFGLSGQRIGQIARS</sequence>
<proteinExistence type="predicted"/>
<evidence type="ECO:0000256" key="1">
    <source>
        <dbReference type="SAM" id="MobiDB-lite"/>
    </source>
</evidence>
<feature type="compositionally biased region" description="Basic and acidic residues" evidence="1">
    <location>
        <begin position="12"/>
        <end position="23"/>
    </location>
</feature>